<comment type="caution">
    <text evidence="2">The sequence shown here is derived from an EMBL/GenBank/DDBJ whole genome shotgun (WGS) entry which is preliminary data.</text>
</comment>
<evidence type="ECO:0000256" key="1">
    <source>
        <dbReference type="SAM" id="MobiDB-lite"/>
    </source>
</evidence>
<sequence length="80" mass="8844">MAELAQTNEATANLLLRTNLEQLLAAQMRVKEEQQRCDDTSATDDAESCCCGENDDREAAASAKLPARTINPRLTTKFDR</sequence>
<name>A0A835UQB9_VANPL</name>
<accession>A0A835UQB9</accession>
<dbReference type="AlphaFoldDB" id="A0A835UQB9"/>
<evidence type="ECO:0000313" key="2">
    <source>
        <dbReference type="EMBL" id="KAG0467846.1"/>
    </source>
</evidence>
<proteinExistence type="predicted"/>
<feature type="region of interest" description="Disordered" evidence="1">
    <location>
        <begin position="61"/>
        <end position="80"/>
    </location>
</feature>
<protein>
    <submittedName>
        <fullName evidence="2">Uncharacterized protein</fullName>
    </submittedName>
</protein>
<evidence type="ECO:0000313" key="3">
    <source>
        <dbReference type="Proteomes" id="UP000639772"/>
    </source>
</evidence>
<dbReference type="Proteomes" id="UP000639772">
    <property type="component" value="Chromosome 9"/>
</dbReference>
<reference evidence="2 3" key="1">
    <citation type="journal article" date="2020" name="Nat. Food">
        <title>A phased Vanilla planifolia genome enables genetic improvement of flavour and production.</title>
        <authorList>
            <person name="Hasing T."/>
            <person name="Tang H."/>
            <person name="Brym M."/>
            <person name="Khazi F."/>
            <person name="Huang T."/>
            <person name="Chambers A.H."/>
        </authorList>
    </citation>
    <scope>NUCLEOTIDE SEQUENCE [LARGE SCALE GENOMIC DNA]</scope>
    <source>
        <tissue evidence="2">Leaf</tissue>
    </source>
</reference>
<gene>
    <name evidence="2" type="ORF">HPP92_017174</name>
</gene>
<dbReference type="EMBL" id="JADCNM010000009">
    <property type="protein sequence ID" value="KAG0467846.1"/>
    <property type="molecule type" value="Genomic_DNA"/>
</dbReference>
<organism evidence="2 3">
    <name type="scientific">Vanilla planifolia</name>
    <name type="common">Vanilla</name>
    <dbReference type="NCBI Taxonomy" id="51239"/>
    <lineage>
        <taxon>Eukaryota</taxon>
        <taxon>Viridiplantae</taxon>
        <taxon>Streptophyta</taxon>
        <taxon>Embryophyta</taxon>
        <taxon>Tracheophyta</taxon>
        <taxon>Spermatophyta</taxon>
        <taxon>Magnoliopsida</taxon>
        <taxon>Liliopsida</taxon>
        <taxon>Asparagales</taxon>
        <taxon>Orchidaceae</taxon>
        <taxon>Vanilloideae</taxon>
        <taxon>Vanilleae</taxon>
        <taxon>Vanilla</taxon>
    </lineage>
</organism>